<sequence length="38" mass="4684">MERKKLNIWDSLLFLHLSYLSCLSRLSYRYRVQVSTYT</sequence>
<protein>
    <submittedName>
        <fullName evidence="1">Uncharacterized protein</fullName>
    </submittedName>
</protein>
<proteinExistence type="predicted"/>
<dbReference type="AlphaFoldDB" id="A0A4F6RPV5"/>
<name>A0A4F6RPV5_STREE</name>
<reference evidence="1" key="1">
    <citation type="submission" date="2019-04" db="EMBL/GenBank/DDBJ databases">
        <authorList>
            <consortium name="Pathogen Informatics"/>
        </authorList>
    </citation>
    <scope>NUCLEOTIDE SEQUENCE</scope>
    <source>
        <strain evidence="1">GPSC72</strain>
    </source>
</reference>
<accession>A0A4F6RPV5</accession>
<gene>
    <name evidence="1" type="ORF">SAMEA3381414_01031</name>
</gene>
<organism evidence="1">
    <name type="scientific">Streptococcus pneumoniae</name>
    <dbReference type="NCBI Taxonomy" id="1313"/>
    <lineage>
        <taxon>Bacteria</taxon>
        <taxon>Bacillati</taxon>
        <taxon>Bacillota</taxon>
        <taxon>Bacilli</taxon>
        <taxon>Lactobacillales</taxon>
        <taxon>Streptococcaceae</taxon>
        <taxon>Streptococcus</taxon>
    </lineage>
</organism>
<evidence type="ECO:0000313" key="1">
    <source>
        <dbReference type="EMBL" id="VNQ84776.1"/>
    </source>
</evidence>
<dbReference type="EMBL" id="CAATIT010000002">
    <property type="protein sequence ID" value="VNQ84776.1"/>
    <property type="molecule type" value="Genomic_DNA"/>
</dbReference>